<dbReference type="GO" id="GO:0003723">
    <property type="term" value="F:RNA binding"/>
    <property type="evidence" value="ECO:0007669"/>
    <property type="project" value="UniProtKB-KW"/>
</dbReference>
<accession>A0A1F6H0A6</accession>
<dbReference type="InterPro" id="IPR002877">
    <property type="entry name" value="RNA_MeTrfase_FtsJ_dom"/>
</dbReference>
<dbReference type="SUPFAM" id="SSF55174">
    <property type="entry name" value="Alpha-L RNA-binding motif"/>
    <property type="match status" value="1"/>
</dbReference>
<dbReference type="Proteomes" id="UP000177583">
    <property type="component" value="Unassembled WGS sequence"/>
</dbReference>
<dbReference type="Gene3D" id="3.40.50.150">
    <property type="entry name" value="Vaccinia Virus protein VP39"/>
    <property type="match status" value="1"/>
</dbReference>
<name>A0A1F6H0A6_9PROT</name>
<protein>
    <recommendedName>
        <fullName evidence="4">RNA-binding S4 domain-containing protein</fullName>
    </recommendedName>
</protein>
<dbReference type="InterPro" id="IPR002942">
    <property type="entry name" value="S4_RNA-bd"/>
</dbReference>
<proteinExistence type="inferred from homology"/>
<comment type="similarity">
    <text evidence="2">Belongs to the TlyA family.</text>
</comment>
<gene>
    <name evidence="5" type="ORF">A2557_11900</name>
</gene>
<comment type="caution">
    <text evidence="5">The sequence shown here is derived from an EMBL/GenBank/DDBJ whole genome shotgun (WGS) entry which is preliminary data.</text>
</comment>
<dbReference type="InterPro" id="IPR036986">
    <property type="entry name" value="S4_RNA-bd_sf"/>
</dbReference>
<dbReference type="PANTHER" id="PTHR32319">
    <property type="entry name" value="BACTERIAL HEMOLYSIN-LIKE PROTEIN"/>
    <property type="match status" value="1"/>
</dbReference>
<dbReference type="CDD" id="cd00165">
    <property type="entry name" value="S4"/>
    <property type="match status" value="1"/>
</dbReference>
<dbReference type="PANTHER" id="PTHR32319:SF0">
    <property type="entry name" value="BACTERIAL HEMOLYSIN-LIKE PROTEIN"/>
    <property type="match status" value="1"/>
</dbReference>
<evidence type="ECO:0000256" key="2">
    <source>
        <dbReference type="ARBA" id="ARBA00029460"/>
    </source>
</evidence>
<evidence type="ECO:0000256" key="1">
    <source>
        <dbReference type="ARBA" id="ARBA00022884"/>
    </source>
</evidence>
<dbReference type="PROSITE" id="PS50889">
    <property type="entry name" value="S4"/>
    <property type="match status" value="1"/>
</dbReference>
<dbReference type="SUPFAM" id="SSF53335">
    <property type="entry name" value="S-adenosyl-L-methionine-dependent methyltransferases"/>
    <property type="match status" value="1"/>
</dbReference>
<dbReference type="InterPro" id="IPR029063">
    <property type="entry name" value="SAM-dependent_MTases_sf"/>
</dbReference>
<dbReference type="Pfam" id="PF01479">
    <property type="entry name" value="S4"/>
    <property type="match status" value="1"/>
</dbReference>
<sequence length="251" mass="26767">MTKSRIDKLLVARGLAPSRERAQAYLMAGRVLVADRPVEKAGTLVDELAQIRLRGEDPPFVGRGGLKLEAALAGFGVEVRGKLCLDVGASTGGFTDCLLQRGAGFVFALDGGTNQLDQRLRQDPRVKSLEKTNFRHATPATLGSFVDLAVVDVSFISLELILPPLWGLLVEGGEAVVLVKPQFEAGREQIEKGGLVTDPQVRQGCINKVKAAALSLGFGVLGEMDSPIEGKKSGNLEALLWLKKTGTGRPL</sequence>
<evidence type="ECO:0000313" key="6">
    <source>
        <dbReference type="Proteomes" id="UP000177583"/>
    </source>
</evidence>
<dbReference type="InterPro" id="IPR004538">
    <property type="entry name" value="Hemolysin_A/TlyA"/>
</dbReference>
<dbReference type="GO" id="GO:0008168">
    <property type="term" value="F:methyltransferase activity"/>
    <property type="evidence" value="ECO:0007669"/>
    <property type="project" value="InterPro"/>
</dbReference>
<dbReference type="SMART" id="SM00363">
    <property type="entry name" value="S4"/>
    <property type="match status" value="1"/>
</dbReference>
<evidence type="ECO:0000259" key="4">
    <source>
        <dbReference type="SMART" id="SM00363"/>
    </source>
</evidence>
<dbReference type="AlphaFoldDB" id="A0A1F6H0A6"/>
<reference evidence="5 6" key="1">
    <citation type="journal article" date="2016" name="Nat. Commun.">
        <title>Thousands of microbial genomes shed light on interconnected biogeochemical processes in an aquifer system.</title>
        <authorList>
            <person name="Anantharaman K."/>
            <person name="Brown C.T."/>
            <person name="Hug L.A."/>
            <person name="Sharon I."/>
            <person name="Castelle C.J."/>
            <person name="Probst A.J."/>
            <person name="Thomas B.C."/>
            <person name="Singh A."/>
            <person name="Wilkins M.J."/>
            <person name="Karaoz U."/>
            <person name="Brodie E.L."/>
            <person name="Williams K.H."/>
            <person name="Hubbard S.S."/>
            <person name="Banfield J.F."/>
        </authorList>
    </citation>
    <scope>NUCLEOTIDE SEQUENCE [LARGE SCALE GENOMIC DNA]</scope>
</reference>
<dbReference type="InterPro" id="IPR047048">
    <property type="entry name" value="TlyA"/>
</dbReference>
<dbReference type="EMBL" id="MFNF01000011">
    <property type="protein sequence ID" value="OGH03836.1"/>
    <property type="molecule type" value="Genomic_DNA"/>
</dbReference>
<dbReference type="Gene3D" id="3.10.290.10">
    <property type="entry name" value="RNA-binding S4 domain"/>
    <property type="match status" value="1"/>
</dbReference>
<dbReference type="NCBIfam" id="TIGR00478">
    <property type="entry name" value="tly"/>
    <property type="match status" value="1"/>
</dbReference>
<dbReference type="GO" id="GO:0032259">
    <property type="term" value="P:methylation"/>
    <property type="evidence" value="ECO:0007669"/>
    <property type="project" value="InterPro"/>
</dbReference>
<feature type="domain" description="RNA-binding S4" evidence="4">
    <location>
        <begin position="4"/>
        <end position="67"/>
    </location>
</feature>
<evidence type="ECO:0000256" key="3">
    <source>
        <dbReference type="PROSITE-ProRule" id="PRU00182"/>
    </source>
</evidence>
<keyword evidence="1 3" id="KW-0694">RNA-binding</keyword>
<organism evidence="5 6">
    <name type="scientific">Candidatus Lambdaproteobacteria bacterium RIFOXYD2_FULL_56_26</name>
    <dbReference type="NCBI Taxonomy" id="1817773"/>
    <lineage>
        <taxon>Bacteria</taxon>
        <taxon>Pseudomonadati</taxon>
        <taxon>Pseudomonadota</taxon>
        <taxon>Candidatus Lambdaproteobacteria</taxon>
    </lineage>
</organism>
<dbReference type="Pfam" id="PF01728">
    <property type="entry name" value="FtsJ"/>
    <property type="match status" value="1"/>
</dbReference>
<dbReference type="PIRSF" id="PIRSF005578">
    <property type="entry name" value="TlyA"/>
    <property type="match status" value="1"/>
</dbReference>
<evidence type="ECO:0000313" key="5">
    <source>
        <dbReference type="EMBL" id="OGH03836.1"/>
    </source>
</evidence>